<evidence type="ECO:0000259" key="2">
    <source>
        <dbReference type="Pfam" id="PF21006"/>
    </source>
</evidence>
<dbReference type="Gene3D" id="1.10.472.20">
    <property type="entry name" value="Nitrile hydratase, beta subunit"/>
    <property type="match status" value="1"/>
</dbReference>
<dbReference type="AlphaFoldDB" id="A0A1F6CYC8"/>
<dbReference type="Proteomes" id="UP000178606">
    <property type="component" value="Unassembled WGS sequence"/>
</dbReference>
<protein>
    <recommendedName>
        <fullName evidence="2">Nitrile hydratase beta subunit-like N-terminal domain-containing protein</fullName>
    </recommendedName>
</protein>
<dbReference type="InterPro" id="IPR008990">
    <property type="entry name" value="Elect_transpt_acc-like_dom_sf"/>
</dbReference>
<sequence>MPRVHDRGGRPDAGPIDRTERELSPWEKRVDALRGALGSRGLVRADELRRAIEALDPETYEKLSYYERWIAAIEALMIEKGLLTREEIDRKVREDDT</sequence>
<comment type="caution">
    <text evidence="3">The sequence shown here is derived from an EMBL/GenBank/DDBJ whole genome shotgun (WGS) entry which is preliminary data.</text>
</comment>
<accession>A0A1F6CYC8</accession>
<feature type="domain" description="Nitrile hydratase beta subunit-like N-terminal" evidence="2">
    <location>
        <begin position="1"/>
        <end position="94"/>
    </location>
</feature>
<reference evidence="3 4" key="1">
    <citation type="journal article" date="2016" name="Nat. Commun.">
        <title>Thousands of microbial genomes shed light on interconnected biogeochemical processes in an aquifer system.</title>
        <authorList>
            <person name="Anantharaman K."/>
            <person name="Brown C.T."/>
            <person name="Hug L.A."/>
            <person name="Sharon I."/>
            <person name="Castelle C.J."/>
            <person name="Probst A.J."/>
            <person name="Thomas B.C."/>
            <person name="Singh A."/>
            <person name="Wilkins M.J."/>
            <person name="Karaoz U."/>
            <person name="Brodie E.L."/>
            <person name="Williams K.H."/>
            <person name="Hubbard S.S."/>
            <person name="Banfield J.F."/>
        </authorList>
    </citation>
    <scope>NUCLEOTIDE SEQUENCE [LARGE SCALE GENOMIC DNA]</scope>
    <source>
        <strain evidence="4">RIFCSPLOWO2_12_FULL_64_10</strain>
    </source>
</reference>
<evidence type="ECO:0000256" key="1">
    <source>
        <dbReference type="SAM" id="MobiDB-lite"/>
    </source>
</evidence>
<dbReference type="Pfam" id="PF21006">
    <property type="entry name" value="NHase_beta_N"/>
    <property type="match status" value="1"/>
</dbReference>
<proteinExistence type="predicted"/>
<dbReference type="EMBL" id="MFKF01000110">
    <property type="protein sequence ID" value="OGG54183.1"/>
    <property type="molecule type" value="Genomic_DNA"/>
</dbReference>
<feature type="region of interest" description="Disordered" evidence="1">
    <location>
        <begin position="1"/>
        <end position="24"/>
    </location>
</feature>
<dbReference type="InterPro" id="IPR042262">
    <property type="entry name" value="CN_hydtase_beta_C"/>
</dbReference>
<evidence type="ECO:0000313" key="4">
    <source>
        <dbReference type="Proteomes" id="UP000178606"/>
    </source>
</evidence>
<organism evidence="3 4">
    <name type="scientific">Handelsmanbacteria sp. (strain RIFCSPLOWO2_12_FULL_64_10)</name>
    <dbReference type="NCBI Taxonomy" id="1817868"/>
    <lineage>
        <taxon>Bacteria</taxon>
        <taxon>Candidatus Handelsmaniibacteriota</taxon>
    </lineage>
</organism>
<evidence type="ECO:0000313" key="3">
    <source>
        <dbReference type="EMBL" id="OGG54183.1"/>
    </source>
</evidence>
<name>A0A1F6CYC8_HANXR</name>
<dbReference type="InterPro" id="IPR049054">
    <property type="entry name" value="CN_hydtase_beta-like_N"/>
</dbReference>
<gene>
    <name evidence="3" type="ORF">A3F84_22900</name>
</gene>
<dbReference type="SUPFAM" id="SSF50090">
    <property type="entry name" value="Electron transport accessory proteins"/>
    <property type="match status" value="1"/>
</dbReference>